<dbReference type="HOGENOM" id="CLU_3408461_0_0_6"/>
<evidence type="ECO:0000313" key="1">
    <source>
        <dbReference type="EMBL" id="ENV14432.1"/>
    </source>
</evidence>
<keyword evidence="2" id="KW-1185">Reference proteome</keyword>
<evidence type="ECO:0000313" key="2">
    <source>
        <dbReference type="Proteomes" id="UP000018438"/>
    </source>
</evidence>
<name>N8WQS2_9GAMM</name>
<organism evidence="1 2">
    <name type="scientific">Acinetobacter schindleri NIPH 900</name>
    <dbReference type="NCBI Taxonomy" id="1217675"/>
    <lineage>
        <taxon>Bacteria</taxon>
        <taxon>Pseudomonadati</taxon>
        <taxon>Pseudomonadota</taxon>
        <taxon>Gammaproteobacteria</taxon>
        <taxon>Moraxellales</taxon>
        <taxon>Moraxellaceae</taxon>
        <taxon>Acinetobacter</taxon>
    </lineage>
</organism>
<dbReference type="EMBL" id="APPI01000010">
    <property type="protein sequence ID" value="ENV14432.1"/>
    <property type="molecule type" value="Genomic_DNA"/>
</dbReference>
<dbReference type="AlphaFoldDB" id="N8WQS2"/>
<dbReference type="Proteomes" id="UP000018438">
    <property type="component" value="Unassembled WGS sequence"/>
</dbReference>
<reference evidence="1 2" key="1">
    <citation type="submission" date="2013-02" db="EMBL/GenBank/DDBJ databases">
        <title>The Genome Sequence of Acinetobacter schindleri NIPH 900.</title>
        <authorList>
            <consortium name="The Broad Institute Genome Sequencing Platform"/>
            <consortium name="The Broad Institute Genome Sequencing Center for Infectious Disease"/>
            <person name="Cerqueira G."/>
            <person name="Feldgarden M."/>
            <person name="Courvalin P."/>
            <person name="Perichon B."/>
            <person name="Grillot-Courvalin C."/>
            <person name="Clermont D."/>
            <person name="Rocha E."/>
            <person name="Yoon E.-J."/>
            <person name="Nemec A."/>
            <person name="Walker B."/>
            <person name="Young S.K."/>
            <person name="Zeng Q."/>
            <person name="Gargeya S."/>
            <person name="Fitzgerald M."/>
            <person name="Haas B."/>
            <person name="Abouelleil A."/>
            <person name="Alvarado L."/>
            <person name="Arachchi H.M."/>
            <person name="Berlin A.M."/>
            <person name="Chapman S.B."/>
            <person name="Dewar J."/>
            <person name="Goldberg J."/>
            <person name="Griggs A."/>
            <person name="Gujja S."/>
            <person name="Hansen M."/>
            <person name="Howarth C."/>
            <person name="Imamovic A."/>
            <person name="Larimer J."/>
            <person name="McCowan C."/>
            <person name="Murphy C."/>
            <person name="Neiman D."/>
            <person name="Pearson M."/>
            <person name="Priest M."/>
            <person name="Roberts A."/>
            <person name="Saif S."/>
            <person name="Shea T."/>
            <person name="Sisk P."/>
            <person name="Sykes S."/>
            <person name="Wortman J."/>
            <person name="Nusbaum C."/>
            <person name="Birren B."/>
        </authorList>
    </citation>
    <scope>NUCLEOTIDE SEQUENCE [LARGE SCALE GENOMIC DNA]</scope>
    <source>
        <strain evidence="1 2">NIPH 900</strain>
    </source>
</reference>
<protein>
    <submittedName>
        <fullName evidence="1">Uncharacterized protein</fullName>
    </submittedName>
</protein>
<comment type="caution">
    <text evidence="1">The sequence shown here is derived from an EMBL/GenBank/DDBJ whole genome shotgun (WGS) entry which is preliminary data.</text>
</comment>
<proteinExistence type="predicted"/>
<accession>N8WQS2</accession>
<sequence>MKFVVYREQEYKKLFLVFLFKIKSKLYVF</sequence>
<gene>
    <name evidence="1" type="ORF">F965_00676</name>
</gene>